<dbReference type="EMBL" id="AFVZ01000001">
    <property type="protein sequence ID" value="EHN58953.1"/>
    <property type="molecule type" value="Genomic_DNA"/>
</dbReference>
<evidence type="ECO:0000256" key="9">
    <source>
        <dbReference type="ARBA" id="ARBA00022842"/>
    </source>
</evidence>
<dbReference type="SUPFAM" id="SSF52113">
    <property type="entry name" value="BRCT domain"/>
    <property type="match status" value="1"/>
</dbReference>
<feature type="binding site" evidence="15">
    <location>
        <position position="440"/>
    </location>
    <ligand>
        <name>Zn(2+)</name>
        <dbReference type="ChEBI" id="CHEBI:29105"/>
    </ligand>
</feature>
<protein>
    <recommendedName>
        <fullName evidence="3 15">DNA ligase</fullName>
        <ecNumber evidence="2 15">6.5.1.2</ecNumber>
    </recommendedName>
    <alternativeName>
        <fullName evidence="15">Polydeoxyribonucleotide synthase [NAD(+)]</fullName>
    </alternativeName>
</protein>
<feature type="binding site" evidence="15">
    <location>
        <position position="327"/>
    </location>
    <ligand>
        <name>NAD(+)</name>
        <dbReference type="ChEBI" id="CHEBI:57540"/>
    </ligand>
</feature>
<feature type="active site" description="N6-AMP-lysine intermediate" evidence="15">
    <location>
        <position position="132"/>
    </location>
</feature>
<dbReference type="STRING" id="336988.NT96_08125"/>
<dbReference type="Gene3D" id="3.40.50.10190">
    <property type="entry name" value="BRCT domain"/>
    <property type="match status" value="1"/>
</dbReference>
<dbReference type="eggNOG" id="COG0272">
    <property type="taxonomic scope" value="Bacteria"/>
</dbReference>
<dbReference type="Gene3D" id="2.40.50.140">
    <property type="entry name" value="Nucleic acid-binding proteins"/>
    <property type="match status" value="1"/>
</dbReference>
<dbReference type="SUPFAM" id="SSF50249">
    <property type="entry name" value="Nucleic acid-binding proteins"/>
    <property type="match status" value="1"/>
</dbReference>
<comment type="caution">
    <text evidence="18">The sequence shown here is derived from an EMBL/GenBank/DDBJ whole genome shotgun (WGS) entry which is preliminary data.</text>
</comment>
<evidence type="ECO:0000256" key="7">
    <source>
        <dbReference type="ARBA" id="ARBA00022763"/>
    </source>
</evidence>
<dbReference type="Pfam" id="PF03119">
    <property type="entry name" value="DNA_ligase_ZBD"/>
    <property type="match status" value="1"/>
</dbReference>
<dbReference type="PROSITE" id="PS50172">
    <property type="entry name" value="BRCT"/>
    <property type="match status" value="1"/>
</dbReference>
<keyword evidence="6 15" id="KW-0479">Metal-binding</keyword>
<dbReference type="Gene3D" id="3.30.470.30">
    <property type="entry name" value="DNA ligase/mRNA capping enzyme"/>
    <property type="match status" value="1"/>
</dbReference>
<keyword evidence="10 15" id="KW-0520">NAD</keyword>
<evidence type="ECO:0000256" key="6">
    <source>
        <dbReference type="ARBA" id="ARBA00022723"/>
    </source>
</evidence>
<dbReference type="PANTHER" id="PTHR23389">
    <property type="entry name" value="CHROMOSOME TRANSMISSION FIDELITY FACTOR 18"/>
    <property type="match status" value="1"/>
</dbReference>
<evidence type="ECO:0000256" key="2">
    <source>
        <dbReference type="ARBA" id="ARBA00012722"/>
    </source>
</evidence>
<keyword evidence="8 15" id="KW-0862">Zinc</keyword>
<dbReference type="Pfam" id="PF03120">
    <property type="entry name" value="OB_DNA_ligase"/>
    <property type="match status" value="1"/>
</dbReference>
<dbReference type="CDD" id="cd17748">
    <property type="entry name" value="BRCT_DNA_ligase_like"/>
    <property type="match status" value="1"/>
</dbReference>
<evidence type="ECO:0000256" key="5">
    <source>
        <dbReference type="ARBA" id="ARBA00022705"/>
    </source>
</evidence>
<feature type="binding site" evidence="15">
    <location>
        <position position="425"/>
    </location>
    <ligand>
        <name>Zn(2+)</name>
        <dbReference type="ChEBI" id="CHEBI:29105"/>
    </ligand>
</feature>
<keyword evidence="7 15" id="KW-0227">DNA damage</keyword>
<dbReference type="InterPro" id="IPR033136">
    <property type="entry name" value="DNA_ligase_CS"/>
</dbReference>
<dbReference type="SMART" id="SM00292">
    <property type="entry name" value="BRCT"/>
    <property type="match status" value="1"/>
</dbReference>
<dbReference type="AlphaFoldDB" id="G9WIE1"/>
<dbReference type="GO" id="GO:0006260">
    <property type="term" value="P:DNA replication"/>
    <property type="evidence" value="ECO:0007669"/>
    <property type="project" value="UniProtKB-KW"/>
</dbReference>
<feature type="binding site" evidence="15">
    <location>
        <begin position="46"/>
        <end position="50"/>
    </location>
    <ligand>
        <name>NAD(+)</name>
        <dbReference type="ChEBI" id="CHEBI:57540"/>
    </ligand>
</feature>
<dbReference type="InterPro" id="IPR001357">
    <property type="entry name" value="BRCT_dom"/>
</dbReference>
<accession>G9WIE1</accession>
<dbReference type="InterPro" id="IPR010994">
    <property type="entry name" value="RuvA_2-like"/>
</dbReference>
<keyword evidence="5 15" id="KW-0235">DNA replication</keyword>
<comment type="cofactor">
    <cofactor evidence="15">
        <name>Mg(2+)</name>
        <dbReference type="ChEBI" id="CHEBI:18420"/>
    </cofactor>
    <cofactor evidence="15">
        <name>Mn(2+)</name>
        <dbReference type="ChEBI" id="CHEBI:29035"/>
    </cofactor>
</comment>
<feature type="domain" description="BRCT" evidence="17">
    <location>
        <begin position="605"/>
        <end position="685"/>
    </location>
</feature>
<dbReference type="GO" id="GO:0046872">
    <property type="term" value="F:metal ion binding"/>
    <property type="evidence" value="ECO:0007669"/>
    <property type="project" value="UniProtKB-KW"/>
</dbReference>
<dbReference type="Pfam" id="PF12826">
    <property type="entry name" value="HHH_2"/>
    <property type="match status" value="1"/>
</dbReference>
<keyword evidence="11 15" id="KW-0234">DNA repair</keyword>
<evidence type="ECO:0000256" key="11">
    <source>
        <dbReference type="ARBA" id="ARBA00023204"/>
    </source>
</evidence>
<evidence type="ECO:0000313" key="18">
    <source>
        <dbReference type="EMBL" id="EHN58953.1"/>
    </source>
</evidence>
<dbReference type="GO" id="GO:0006281">
    <property type="term" value="P:DNA repair"/>
    <property type="evidence" value="ECO:0007669"/>
    <property type="project" value="UniProtKB-KW"/>
</dbReference>
<dbReference type="FunFam" id="2.40.50.140:FF:000012">
    <property type="entry name" value="DNA ligase"/>
    <property type="match status" value="1"/>
</dbReference>
<dbReference type="NCBIfam" id="NF005932">
    <property type="entry name" value="PRK07956.1"/>
    <property type="match status" value="1"/>
</dbReference>
<dbReference type="SUPFAM" id="SSF56091">
    <property type="entry name" value="DNA ligase/mRNA capping enzyme, catalytic domain"/>
    <property type="match status" value="1"/>
</dbReference>
<reference evidence="18 19" key="1">
    <citation type="journal article" date="2012" name="PLoS ONE">
        <title>Functional divergence in the genus oenococcus as predicted by genome sequencing of the newly-described species, Oenococcus kitaharae.</title>
        <authorList>
            <person name="Borneman A.R."/>
            <person name="McCarthy J.M."/>
            <person name="Chambers P.J."/>
            <person name="Bartowsky E.J."/>
        </authorList>
    </citation>
    <scope>NUCLEOTIDE SEQUENCE [LARGE SCALE GENOMIC DNA]</scope>
    <source>
        <strain evidence="19">DSM17330</strain>
    </source>
</reference>
<dbReference type="CDD" id="cd00114">
    <property type="entry name" value="LIGANc"/>
    <property type="match status" value="1"/>
</dbReference>
<evidence type="ECO:0000256" key="14">
    <source>
        <dbReference type="ARBA" id="ARBA00060881"/>
    </source>
</evidence>
<dbReference type="Gene3D" id="1.10.150.20">
    <property type="entry name" value="5' to 3' exonuclease, C-terminal subdomain"/>
    <property type="match status" value="2"/>
</dbReference>
<dbReference type="PIRSF" id="PIRSF001604">
    <property type="entry name" value="LigA"/>
    <property type="match status" value="1"/>
</dbReference>
<dbReference type="NCBIfam" id="TIGR00575">
    <property type="entry name" value="dnlj"/>
    <property type="match status" value="1"/>
</dbReference>
<dbReference type="Gene3D" id="1.10.287.610">
    <property type="entry name" value="Helix hairpin bin"/>
    <property type="match status" value="1"/>
</dbReference>
<dbReference type="InterPro" id="IPR013839">
    <property type="entry name" value="DNAligase_adenylation"/>
</dbReference>
<name>G9WIE1_9LACO</name>
<comment type="function">
    <text evidence="1 15">DNA ligase that catalyzes the formation of phosphodiester linkages between 5'-phosphoryl and 3'-hydroxyl groups in double-stranded DNA using NAD as a coenzyme and as the energy source for the reaction. It is essential for DNA replication and repair of damaged DNA.</text>
</comment>
<feature type="binding site" evidence="15">
    <location>
        <position position="187"/>
    </location>
    <ligand>
        <name>NAD(+)</name>
        <dbReference type="ChEBI" id="CHEBI:57540"/>
    </ligand>
</feature>
<comment type="similarity">
    <text evidence="14 15">Belongs to the NAD-dependent DNA ligase family. LigA subfamily.</text>
</comment>
<dbReference type="RefSeq" id="WP_007745586.1">
    <property type="nucleotide sequence ID" value="NZ_CM001398.1"/>
</dbReference>
<evidence type="ECO:0000256" key="8">
    <source>
        <dbReference type="ARBA" id="ARBA00022833"/>
    </source>
</evidence>
<dbReference type="InterPro" id="IPR001679">
    <property type="entry name" value="DNA_ligase"/>
</dbReference>
<gene>
    <name evidence="15" type="primary">ligA</name>
    <name evidence="18" type="ORF">OKIT_0846</name>
</gene>
<dbReference type="InterPro" id="IPR004150">
    <property type="entry name" value="NAD_DNA_ligase_OB"/>
</dbReference>
<dbReference type="InterPro" id="IPR013840">
    <property type="entry name" value="DNAligase_N"/>
</dbReference>
<evidence type="ECO:0000256" key="10">
    <source>
        <dbReference type="ARBA" id="ARBA00023027"/>
    </source>
</evidence>
<dbReference type="InterPro" id="IPR012340">
    <property type="entry name" value="NA-bd_OB-fold"/>
</dbReference>
<dbReference type="SMART" id="SM00278">
    <property type="entry name" value="HhH1"/>
    <property type="match status" value="4"/>
</dbReference>
<dbReference type="SMART" id="SM00532">
    <property type="entry name" value="LIGANc"/>
    <property type="match status" value="1"/>
</dbReference>
<dbReference type="Pfam" id="PF00533">
    <property type="entry name" value="BRCT"/>
    <property type="match status" value="1"/>
</dbReference>
<proteinExistence type="inferred from homology"/>
<evidence type="ECO:0000256" key="3">
    <source>
        <dbReference type="ARBA" id="ARBA00013308"/>
    </source>
</evidence>
<feature type="binding site" evidence="15">
    <location>
        <position position="303"/>
    </location>
    <ligand>
        <name>NAD(+)</name>
        <dbReference type="ChEBI" id="CHEBI:57540"/>
    </ligand>
</feature>
<dbReference type="GO" id="GO:0005829">
    <property type="term" value="C:cytosol"/>
    <property type="evidence" value="ECO:0007669"/>
    <property type="project" value="TreeGrafter"/>
</dbReference>
<evidence type="ECO:0000259" key="17">
    <source>
        <dbReference type="PROSITE" id="PS50172"/>
    </source>
</evidence>
<evidence type="ECO:0000256" key="16">
    <source>
        <dbReference type="RuleBase" id="RU000618"/>
    </source>
</evidence>
<dbReference type="InterPro" id="IPR041663">
    <property type="entry name" value="DisA/LigA_HHH"/>
</dbReference>
<dbReference type="FunFam" id="1.10.150.20:FF:000007">
    <property type="entry name" value="DNA ligase"/>
    <property type="match status" value="1"/>
</dbReference>
<dbReference type="FunFam" id="3.30.470.30:FF:000001">
    <property type="entry name" value="DNA ligase"/>
    <property type="match status" value="1"/>
</dbReference>
<dbReference type="FunFam" id="1.10.150.20:FF:000006">
    <property type="entry name" value="DNA ligase"/>
    <property type="match status" value="1"/>
</dbReference>
<dbReference type="HAMAP" id="MF_01588">
    <property type="entry name" value="DNA_ligase_A"/>
    <property type="match status" value="1"/>
</dbReference>
<dbReference type="HOGENOM" id="CLU_007764_2_1_9"/>
<keyword evidence="19" id="KW-1185">Reference proteome</keyword>
<evidence type="ECO:0000256" key="4">
    <source>
        <dbReference type="ARBA" id="ARBA00022598"/>
    </source>
</evidence>
<keyword evidence="12 15" id="KW-0464">Manganese</keyword>
<feature type="binding site" evidence="15">
    <location>
        <position position="422"/>
    </location>
    <ligand>
        <name>Zn(2+)</name>
        <dbReference type="ChEBI" id="CHEBI:29105"/>
    </ligand>
</feature>
<feature type="binding site" evidence="15">
    <location>
        <position position="130"/>
    </location>
    <ligand>
        <name>NAD(+)</name>
        <dbReference type="ChEBI" id="CHEBI:57540"/>
    </ligand>
</feature>
<dbReference type="GO" id="GO:0003677">
    <property type="term" value="F:DNA binding"/>
    <property type="evidence" value="ECO:0007669"/>
    <property type="project" value="InterPro"/>
</dbReference>
<dbReference type="PANTHER" id="PTHR23389:SF9">
    <property type="entry name" value="DNA LIGASE"/>
    <property type="match status" value="1"/>
</dbReference>
<dbReference type="SUPFAM" id="SSF47781">
    <property type="entry name" value="RuvA domain 2-like"/>
    <property type="match status" value="1"/>
</dbReference>
<dbReference type="InterPro" id="IPR004149">
    <property type="entry name" value="Znf_DNAligase_C4"/>
</dbReference>
<dbReference type="InterPro" id="IPR018239">
    <property type="entry name" value="DNA_ligase_AS"/>
</dbReference>
<dbReference type="InterPro" id="IPR036420">
    <property type="entry name" value="BRCT_dom_sf"/>
</dbReference>
<dbReference type="Pfam" id="PF01653">
    <property type="entry name" value="DNA_ligase_aden"/>
    <property type="match status" value="1"/>
</dbReference>
<dbReference type="PATRIC" id="fig|1045004.4.peg.850"/>
<dbReference type="GO" id="GO:0003911">
    <property type="term" value="F:DNA ligase (NAD+) activity"/>
    <property type="evidence" value="ECO:0007669"/>
    <property type="project" value="UniProtKB-UniRule"/>
</dbReference>
<dbReference type="Gene3D" id="6.20.10.30">
    <property type="match status" value="1"/>
</dbReference>
<evidence type="ECO:0000256" key="12">
    <source>
        <dbReference type="ARBA" id="ARBA00023211"/>
    </source>
</evidence>
<feature type="binding site" evidence="15">
    <location>
        <begin position="100"/>
        <end position="101"/>
    </location>
    <ligand>
        <name>NAD(+)</name>
        <dbReference type="ChEBI" id="CHEBI:57540"/>
    </ligand>
</feature>
<dbReference type="EC" id="6.5.1.2" evidence="2 15"/>
<evidence type="ECO:0000256" key="13">
    <source>
        <dbReference type="ARBA" id="ARBA00034005"/>
    </source>
</evidence>
<dbReference type="OrthoDB" id="9759736at2"/>
<sequence>MNPEINFTPIEQLSFTQAQQEIKDLSDELIKWGREYYEDDNPSVEDYVYDANYARLVALEKAYPTLVMPDSPTQRVAAGNAADSGSRGLAKVVHPVPMLSLGDVFSIQELMDWDAVTTKNASSQQHYNLELKIDGLAISLKYENGRLIQASTRGDGSIGEDVTANVRTIKEIPETLSEPLTIEVRGEIYMGKASFARLNQERDEAGEAVFANPRNAAAGSLRQLDPKITAARQLSSFIYYTAQNDVIGTDTQSGVLARFRELGFPVNADNRVITKMADVKTYIDEFTAKRDQLPFGIDGVVVKVNDLNMENELGNTVKIPRWAIAYKFPPEEALTVVRDITWTVGRTGVVTPTAVMDPVLLAGTTVRRASLHNSDYLQEKDVRLEDTVTLHKAGDIIPEIGQVILDRRPKTADQPYPIPSRCPSCGSELVHVQGEVALRCINPECPAQIQEGLTHFASRNAMNIDGLGPRVIHQLLDKKLIRKISDLYSLTEVQLTSLDKFAELSAKNLIAAIDRSRQNSVERLLTALGIRGVGAKAAKVLAAHFKNLRNLQNASAEEIADIDGVGQVMADAVVQYFNTESVAQLINELENFQVNFDYLTSSSIDENNYFFNKKVVLTGKLDHWTRPQMQAWLEEHGANVSSSVSSKTDLLIAGRDAGSKLDKANKLGIKIINEQDFSDLSNAAE</sequence>
<feature type="binding site" evidence="15">
    <location>
        <position position="153"/>
    </location>
    <ligand>
        <name>NAD(+)</name>
        <dbReference type="ChEBI" id="CHEBI:57540"/>
    </ligand>
</feature>
<keyword evidence="4 15" id="KW-0436">Ligase</keyword>
<evidence type="ECO:0000256" key="15">
    <source>
        <dbReference type="HAMAP-Rule" id="MF_01588"/>
    </source>
</evidence>
<feature type="binding site" evidence="15">
    <location>
        <position position="445"/>
    </location>
    <ligand>
        <name>Zn(2+)</name>
        <dbReference type="ChEBI" id="CHEBI:29105"/>
    </ligand>
</feature>
<evidence type="ECO:0000313" key="19">
    <source>
        <dbReference type="Proteomes" id="UP000004959"/>
    </source>
</evidence>
<dbReference type="PROSITE" id="PS01055">
    <property type="entry name" value="DNA_LIGASE_N1"/>
    <property type="match status" value="1"/>
</dbReference>
<dbReference type="Proteomes" id="UP000004959">
    <property type="component" value="Chromosome"/>
</dbReference>
<dbReference type="PROSITE" id="PS01056">
    <property type="entry name" value="DNA_LIGASE_N2"/>
    <property type="match status" value="1"/>
</dbReference>
<evidence type="ECO:0000256" key="1">
    <source>
        <dbReference type="ARBA" id="ARBA00004067"/>
    </source>
</evidence>
<dbReference type="InterPro" id="IPR003583">
    <property type="entry name" value="Hlx-hairpin-Hlx_DNA-bd_motif"/>
</dbReference>
<comment type="catalytic activity">
    <reaction evidence="13 15 16">
        <text>NAD(+) + (deoxyribonucleotide)n-3'-hydroxyl + 5'-phospho-(deoxyribonucleotide)m = (deoxyribonucleotide)n+m + AMP + beta-nicotinamide D-nucleotide.</text>
        <dbReference type="EC" id="6.5.1.2"/>
    </reaction>
</comment>
<organism evidence="18 19">
    <name type="scientific">Oenococcus kitaharae DSM 17330</name>
    <dbReference type="NCBI Taxonomy" id="1045004"/>
    <lineage>
        <taxon>Bacteria</taxon>
        <taxon>Bacillati</taxon>
        <taxon>Bacillota</taxon>
        <taxon>Bacilli</taxon>
        <taxon>Lactobacillales</taxon>
        <taxon>Lactobacillaceae</taxon>
        <taxon>Oenococcus</taxon>
    </lineage>
</organism>
<keyword evidence="9 15" id="KW-0460">Magnesium</keyword>